<keyword evidence="1" id="KW-0812">Transmembrane</keyword>
<reference evidence="3 4" key="1">
    <citation type="submission" date="2016-10" db="EMBL/GenBank/DDBJ databases">
        <authorList>
            <person name="de Groot N.N."/>
        </authorList>
    </citation>
    <scope>NUCLEOTIDE SEQUENCE [LARGE SCALE GENOMIC DNA]</scope>
    <source>
        <strain evidence="3 4">NLAE-zl-G419</strain>
    </source>
</reference>
<dbReference type="OrthoDB" id="1699162at2"/>
<keyword evidence="1" id="KW-1133">Transmembrane helix</keyword>
<dbReference type="InterPro" id="IPR010001">
    <property type="entry name" value="BofA"/>
</dbReference>
<dbReference type="Proteomes" id="UP000182135">
    <property type="component" value="Unassembled WGS sequence"/>
</dbReference>
<keyword evidence="4" id="KW-1185">Reference proteome</keyword>
<evidence type="ECO:0000313" key="5">
    <source>
        <dbReference type="Proteomes" id="UP000246114"/>
    </source>
</evidence>
<dbReference type="AlphaFoldDB" id="A0A1I2KJL1"/>
<evidence type="ECO:0000313" key="3">
    <source>
        <dbReference type="EMBL" id="SFF66528.1"/>
    </source>
</evidence>
<feature type="transmembrane region" description="Helical" evidence="1">
    <location>
        <begin position="32"/>
        <end position="56"/>
    </location>
</feature>
<reference evidence="2 5" key="2">
    <citation type="submission" date="2018-03" db="EMBL/GenBank/DDBJ databases">
        <title>The uncultured portion of the human microbiome is neutrally assembled.</title>
        <authorList>
            <person name="Jeraldo P."/>
            <person name="Boardman L."/>
            <person name="White B.A."/>
            <person name="Nelson H."/>
            <person name="Goldenfeld N."/>
            <person name="Chia N."/>
        </authorList>
    </citation>
    <scope>NUCLEOTIDE SEQUENCE [LARGE SCALE GENOMIC DNA]</scope>
    <source>
        <strain evidence="2">CIM:MAG 903</strain>
    </source>
</reference>
<dbReference type="eggNOG" id="ENOG5033C8V">
    <property type="taxonomic scope" value="Bacteria"/>
</dbReference>
<evidence type="ECO:0000313" key="4">
    <source>
        <dbReference type="Proteomes" id="UP000182135"/>
    </source>
</evidence>
<feature type="transmembrane region" description="Helical" evidence="1">
    <location>
        <begin position="63"/>
        <end position="83"/>
    </location>
</feature>
<dbReference type="NCBIfam" id="TIGR02862">
    <property type="entry name" value="spore_BofA"/>
    <property type="match status" value="1"/>
</dbReference>
<protein>
    <submittedName>
        <fullName evidence="3">Inhibitor of the pro-sigma K processing machinery</fullName>
    </submittedName>
    <submittedName>
        <fullName evidence="2">Pro-sigmaK processing inhibitor BofA</fullName>
    </submittedName>
</protein>
<dbReference type="RefSeq" id="WP_027638936.1">
    <property type="nucleotide sequence ID" value="NZ_BAAACD010000027.1"/>
</dbReference>
<organism evidence="3 4">
    <name type="scientific">Clostridium cadaveris</name>
    <dbReference type="NCBI Taxonomy" id="1529"/>
    <lineage>
        <taxon>Bacteria</taxon>
        <taxon>Bacillati</taxon>
        <taxon>Bacillota</taxon>
        <taxon>Clostridia</taxon>
        <taxon>Eubacteriales</taxon>
        <taxon>Clostridiaceae</taxon>
        <taxon>Clostridium</taxon>
    </lineage>
</organism>
<gene>
    <name evidence="2" type="ORF">DBY38_04670</name>
    <name evidence="3" type="ORF">SAMN04487885_10611</name>
</gene>
<sequence>MEAFIGFLIGLLVLFLVVKLFAWPIKILLKLIVNGILGGILLWLVNLVGGAFGLYIGINIVTALIAGILGIPGVLFLIIFTMFM</sequence>
<evidence type="ECO:0000256" key="1">
    <source>
        <dbReference type="SAM" id="Phobius"/>
    </source>
</evidence>
<dbReference type="EMBL" id="QAMZ01000023">
    <property type="protein sequence ID" value="PWL54424.1"/>
    <property type="molecule type" value="Genomic_DNA"/>
</dbReference>
<dbReference type="Proteomes" id="UP000246114">
    <property type="component" value="Unassembled WGS sequence"/>
</dbReference>
<name>A0A1I2KJL1_9CLOT</name>
<dbReference type="Pfam" id="PF07441">
    <property type="entry name" value="BofA"/>
    <property type="match status" value="1"/>
</dbReference>
<dbReference type="STRING" id="1529.SAMN04487885_10611"/>
<dbReference type="EMBL" id="FOOE01000006">
    <property type="protein sequence ID" value="SFF66528.1"/>
    <property type="molecule type" value="Genomic_DNA"/>
</dbReference>
<accession>A0A1I2KJL1</accession>
<dbReference type="GeneID" id="90543254"/>
<proteinExistence type="predicted"/>
<keyword evidence="1" id="KW-0472">Membrane</keyword>
<evidence type="ECO:0000313" key="2">
    <source>
        <dbReference type="EMBL" id="PWL54424.1"/>
    </source>
</evidence>